<dbReference type="AlphaFoldDB" id="X1BAQ0"/>
<gene>
    <name evidence="1" type="ORF">S01H4_46567</name>
</gene>
<dbReference type="EMBL" id="BART01026036">
    <property type="protein sequence ID" value="GAG92160.1"/>
    <property type="molecule type" value="Genomic_DNA"/>
</dbReference>
<name>X1BAQ0_9ZZZZ</name>
<proteinExistence type="predicted"/>
<feature type="non-terminal residue" evidence="1">
    <location>
        <position position="1"/>
    </location>
</feature>
<comment type="caution">
    <text evidence="1">The sequence shown here is derived from an EMBL/GenBank/DDBJ whole genome shotgun (WGS) entry which is preliminary data.</text>
</comment>
<dbReference type="InterPro" id="IPR036691">
    <property type="entry name" value="Endo/exonu/phosph_ase_sf"/>
</dbReference>
<dbReference type="Gene3D" id="3.60.10.10">
    <property type="entry name" value="Endonuclease/exonuclease/phosphatase"/>
    <property type="match status" value="1"/>
</dbReference>
<dbReference type="SUPFAM" id="SSF56219">
    <property type="entry name" value="DNase I-like"/>
    <property type="match status" value="1"/>
</dbReference>
<organism evidence="1">
    <name type="scientific">marine sediment metagenome</name>
    <dbReference type="NCBI Taxonomy" id="412755"/>
    <lineage>
        <taxon>unclassified sequences</taxon>
        <taxon>metagenomes</taxon>
        <taxon>ecological metagenomes</taxon>
    </lineage>
</organism>
<accession>X1BAQ0</accession>
<protein>
    <recommendedName>
        <fullName evidence="2">Endonuclease/exonuclease/phosphatase domain-containing protein</fullName>
    </recommendedName>
</protein>
<evidence type="ECO:0008006" key="2">
    <source>
        <dbReference type="Google" id="ProtNLM"/>
    </source>
</evidence>
<sequence>LIHNKSSRKTWLSNIHLKAGLRSKEEERINQIKSTFKSLKVTKESKIPCIIIGDFNDDLQKTRKLKPLIENNGFICKSPSYTTCYIEHGRVNKFWKFDHVLLTPDVKIEYINIPKMRIVPDKDNPSDHFMINFLIQM</sequence>
<reference evidence="1" key="1">
    <citation type="journal article" date="2014" name="Front. Microbiol.">
        <title>High frequency of phylogenetically diverse reductive dehalogenase-homologous genes in deep subseafloor sedimentary metagenomes.</title>
        <authorList>
            <person name="Kawai M."/>
            <person name="Futagami T."/>
            <person name="Toyoda A."/>
            <person name="Takaki Y."/>
            <person name="Nishi S."/>
            <person name="Hori S."/>
            <person name="Arai W."/>
            <person name="Tsubouchi T."/>
            <person name="Morono Y."/>
            <person name="Uchiyama I."/>
            <person name="Ito T."/>
            <person name="Fujiyama A."/>
            <person name="Inagaki F."/>
            <person name="Takami H."/>
        </authorList>
    </citation>
    <scope>NUCLEOTIDE SEQUENCE</scope>
    <source>
        <strain evidence="1">Expedition CK06-06</strain>
    </source>
</reference>
<evidence type="ECO:0000313" key="1">
    <source>
        <dbReference type="EMBL" id="GAG92160.1"/>
    </source>
</evidence>